<evidence type="ECO:0000256" key="5">
    <source>
        <dbReference type="ARBA" id="ARBA00023242"/>
    </source>
</evidence>
<feature type="region of interest" description="Disordered" evidence="6">
    <location>
        <begin position="671"/>
        <end position="843"/>
    </location>
</feature>
<feature type="compositionally biased region" description="Polar residues" evidence="6">
    <location>
        <begin position="735"/>
        <end position="760"/>
    </location>
</feature>
<keyword evidence="2" id="KW-0479">Metal-binding</keyword>
<dbReference type="GO" id="GO:0000981">
    <property type="term" value="F:DNA-binding transcription factor activity, RNA polymerase II-specific"/>
    <property type="evidence" value="ECO:0007669"/>
    <property type="project" value="InterPro"/>
</dbReference>
<evidence type="ECO:0000313" key="8">
    <source>
        <dbReference type="EMBL" id="KFH45763.1"/>
    </source>
</evidence>
<feature type="compositionally biased region" description="Polar residues" evidence="6">
    <location>
        <begin position="410"/>
        <end position="424"/>
    </location>
</feature>
<dbReference type="PANTHER" id="PTHR47338:SF10">
    <property type="entry name" value="TRANSCRIPTION FACTOR DOMAIN-CONTAINING PROTEIN-RELATED"/>
    <property type="match status" value="1"/>
</dbReference>
<dbReference type="CDD" id="cd00067">
    <property type="entry name" value="GAL4"/>
    <property type="match status" value="1"/>
</dbReference>
<feature type="compositionally biased region" description="Polar residues" evidence="6">
    <location>
        <begin position="778"/>
        <end position="797"/>
    </location>
</feature>
<dbReference type="Pfam" id="PF04082">
    <property type="entry name" value="Fungal_trans"/>
    <property type="match status" value="1"/>
</dbReference>
<dbReference type="OrthoDB" id="5600212at2759"/>
<evidence type="ECO:0000259" key="7">
    <source>
        <dbReference type="PROSITE" id="PS50048"/>
    </source>
</evidence>
<dbReference type="Pfam" id="PF00172">
    <property type="entry name" value="Zn_clus"/>
    <property type="match status" value="1"/>
</dbReference>
<dbReference type="STRING" id="857340.A0A086T8T1"/>
<dbReference type="InterPro" id="IPR050815">
    <property type="entry name" value="TF_fung"/>
</dbReference>
<dbReference type="SMART" id="SM00906">
    <property type="entry name" value="Fungal_trans"/>
    <property type="match status" value="1"/>
</dbReference>
<feature type="compositionally biased region" description="Polar residues" evidence="6">
    <location>
        <begin position="1"/>
        <end position="20"/>
    </location>
</feature>
<dbReference type="Gene3D" id="4.10.240.10">
    <property type="entry name" value="Zn(2)-C6 fungal-type DNA-binding domain"/>
    <property type="match status" value="1"/>
</dbReference>
<gene>
    <name evidence="8" type="ORF">ACRE_033820</name>
</gene>
<keyword evidence="4" id="KW-0804">Transcription</keyword>
<dbReference type="InterPro" id="IPR007219">
    <property type="entry name" value="XnlR_reg_dom"/>
</dbReference>
<dbReference type="PROSITE" id="PS50048">
    <property type="entry name" value="ZN2_CY6_FUNGAL_2"/>
    <property type="match status" value="1"/>
</dbReference>
<dbReference type="EMBL" id="JPKY01000027">
    <property type="protein sequence ID" value="KFH45763.1"/>
    <property type="molecule type" value="Genomic_DNA"/>
</dbReference>
<keyword evidence="5" id="KW-0539">Nucleus</keyword>
<feature type="region of interest" description="Disordered" evidence="6">
    <location>
        <begin position="405"/>
        <end position="424"/>
    </location>
</feature>
<dbReference type="InterPro" id="IPR001138">
    <property type="entry name" value="Zn2Cys6_DnaBD"/>
</dbReference>
<dbReference type="GO" id="GO:0003677">
    <property type="term" value="F:DNA binding"/>
    <property type="evidence" value="ECO:0007669"/>
    <property type="project" value="InterPro"/>
</dbReference>
<evidence type="ECO:0000256" key="2">
    <source>
        <dbReference type="ARBA" id="ARBA00022723"/>
    </source>
</evidence>
<keyword evidence="9" id="KW-1185">Reference proteome</keyword>
<dbReference type="HOGENOM" id="CLU_011017_0_0_1"/>
<feature type="domain" description="Zn(2)-C6 fungal-type" evidence="7">
    <location>
        <begin position="54"/>
        <end position="84"/>
    </location>
</feature>
<dbReference type="AlphaFoldDB" id="A0A086T8T1"/>
<dbReference type="PANTHER" id="PTHR47338">
    <property type="entry name" value="ZN(II)2CYS6 TRANSCRIPTION FACTOR (EUROFUNG)-RELATED"/>
    <property type="match status" value="1"/>
</dbReference>
<evidence type="ECO:0000256" key="4">
    <source>
        <dbReference type="ARBA" id="ARBA00023163"/>
    </source>
</evidence>
<comment type="caution">
    <text evidence="8">The sequence shown here is derived from an EMBL/GenBank/DDBJ whole genome shotgun (WGS) entry which is preliminary data.</text>
</comment>
<dbReference type="SMART" id="SM00066">
    <property type="entry name" value="GAL4"/>
    <property type="match status" value="1"/>
</dbReference>
<feature type="compositionally biased region" description="Polar residues" evidence="6">
    <location>
        <begin position="829"/>
        <end position="839"/>
    </location>
</feature>
<evidence type="ECO:0000256" key="6">
    <source>
        <dbReference type="SAM" id="MobiDB-lite"/>
    </source>
</evidence>
<dbReference type="GO" id="GO:0008270">
    <property type="term" value="F:zinc ion binding"/>
    <property type="evidence" value="ECO:0007669"/>
    <property type="project" value="InterPro"/>
</dbReference>
<proteinExistence type="predicted"/>
<keyword evidence="3" id="KW-0805">Transcription regulation</keyword>
<organism evidence="8 9">
    <name type="scientific">Hapsidospora chrysogenum (strain ATCC 11550 / CBS 779.69 / DSM 880 / IAM 14645 / JCM 23072 / IMI 49137)</name>
    <name type="common">Acremonium chrysogenum</name>
    <dbReference type="NCBI Taxonomy" id="857340"/>
    <lineage>
        <taxon>Eukaryota</taxon>
        <taxon>Fungi</taxon>
        <taxon>Dikarya</taxon>
        <taxon>Ascomycota</taxon>
        <taxon>Pezizomycotina</taxon>
        <taxon>Sordariomycetes</taxon>
        <taxon>Hypocreomycetidae</taxon>
        <taxon>Hypocreales</taxon>
        <taxon>Bionectriaceae</taxon>
        <taxon>Hapsidospora</taxon>
    </lineage>
</organism>
<name>A0A086T8T1_HAPC1</name>
<feature type="compositionally biased region" description="Polar residues" evidence="6">
    <location>
        <begin position="688"/>
        <end position="723"/>
    </location>
</feature>
<evidence type="ECO:0000313" key="9">
    <source>
        <dbReference type="Proteomes" id="UP000029964"/>
    </source>
</evidence>
<dbReference type="SUPFAM" id="SSF57701">
    <property type="entry name" value="Zn2/Cys6 DNA-binding domain"/>
    <property type="match status" value="1"/>
</dbReference>
<reference evidence="9" key="1">
    <citation type="journal article" date="2014" name="Genome Announc.">
        <title>Genome sequence and annotation of Acremonium chrysogenum, producer of the beta-lactam antibiotic cephalosporin C.</title>
        <authorList>
            <person name="Terfehr D."/>
            <person name="Dahlmann T.A."/>
            <person name="Specht T."/>
            <person name="Zadra I."/>
            <person name="Kuernsteiner H."/>
            <person name="Kueck U."/>
        </authorList>
    </citation>
    <scope>NUCLEOTIDE SEQUENCE [LARGE SCALE GENOMIC DNA]</scope>
    <source>
        <strain evidence="9">ATCC 11550 / CBS 779.69 / DSM 880 / IAM 14645 / JCM 23072 / IMI 49137</strain>
    </source>
</reference>
<evidence type="ECO:0000256" key="3">
    <source>
        <dbReference type="ARBA" id="ARBA00023015"/>
    </source>
</evidence>
<dbReference type="GO" id="GO:0006351">
    <property type="term" value="P:DNA-templated transcription"/>
    <property type="evidence" value="ECO:0007669"/>
    <property type="project" value="InterPro"/>
</dbReference>
<feature type="compositionally biased region" description="Gly residues" evidence="6">
    <location>
        <begin position="804"/>
        <end position="814"/>
    </location>
</feature>
<dbReference type="Proteomes" id="UP000029964">
    <property type="component" value="Unassembled WGS sequence"/>
</dbReference>
<dbReference type="CDD" id="cd12148">
    <property type="entry name" value="fungal_TF_MHR"/>
    <property type="match status" value="1"/>
</dbReference>
<comment type="subcellular location">
    <subcellularLocation>
        <location evidence="1">Nucleus</location>
    </subcellularLocation>
</comment>
<feature type="region of interest" description="Disordered" evidence="6">
    <location>
        <begin position="1"/>
        <end position="48"/>
    </location>
</feature>
<evidence type="ECO:0000256" key="1">
    <source>
        <dbReference type="ARBA" id="ARBA00004123"/>
    </source>
</evidence>
<sequence>MTSPSEGSLSSGHQAQPQTQNTNGDAGTAAAAAPSRQNPPIPDNASVPKPKRLACMICRKRKLKCDGVRPSCSTCSRLGHVCAYDEQRRKSGPKRGYVKALEERLKQVETLLKTQDQPSANNASPPVKNMGALPLHAGPTQQPTIPPAGNGRSISLGDWDMDRHNFNNGESPQQAAPIDDLNFRANMGMGVNNVCGDFTWEMIGLGLEEPLPAQETIDELHQIYFEKVHPSIPMIHKYRYLAAMNLAPNQRPPVCLRYAMWTMACSITDKYADMKDLFYNRARKYIESDYVKGYGEQMISVAHCQTHILLSFYEMKMMYFPRAWVNTGSAVRLAQMTGLHRLDGSGLDVKQCIPPPKDWTEREERRRTFWMAFCEDRYASIGTGWPMVIDERDILTDLPASEEAFDMSRPEQTQSLADATSPSGASKLSSFSSIVLMACLFGRNLVHLHRPDPDDQDDDLNGPFWKRHRHLDNIILNTSLCLPSHLKLPAGMSNPNVVFANMSIHTSTICLHQAAIFKAEKNKLPSTVGAESKVRCITAANEIASMMRTISHMDLASMNPFISFCLYVSARVFVQYLKSRPEDGQTADSLRFLLSAMNALKRRNPLTESFLVQLDVDLEALSLRIPKLRNAFARAQSPGPPTGGSRGNPVCDNPDGVQGILAYRNETSFMKDGAEDGNAVSGQPEMAQPQNGMSNLDTSNSSGFTSQSWLSAEQSMSVLTPSSGGMYDKSGLGTGDNQGTLTTSPDCAPSSGLTPNSSSNGGRGDGGAERGRLAPGQMNGSGRNSFQASPISPQQNLMGQQGDMCGGGGGGGGSDSTNNFFGDPGGFSVSPTMNEQQHGGSMFGVAAGTGPWGNMQDQQGMPQVGDGVLRALMNMGPMDAMDLSSWDQGNENMRQ</sequence>
<dbReference type="PROSITE" id="PS00463">
    <property type="entry name" value="ZN2_CY6_FUNGAL_1"/>
    <property type="match status" value="1"/>
</dbReference>
<accession>A0A086T8T1</accession>
<feature type="compositionally biased region" description="Low complexity" evidence="6">
    <location>
        <begin position="21"/>
        <end position="33"/>
    </location>
</feature>
<protein>
    <submittedName>
        <fullName evidence="8">Putative transcriptional regulatory protein-like protein</fullName>
    </submittedName>
</protein>
<dbReference type="GO" id="GO:0005634">
    <property type="term" value="C:nucleus"/>
    <property type="evidence" value="ECO:0007669"/>
    <property type="project" value="UniProtKB-SubCell"/>
</dbReference>
<dbReference type="InterPro" id="IPR036864">
    <property type="entry name" value="Zn2-C6_fun-type_DNA-bd_sf"/>
</dbReference>